<dbReference type="EMBL" id="JAPDPJ010000034">
    <property type="protein sequence ID" value="MCW3787673.1"/>
    <property type="molecule type" value="Genomic_DNA"/>
</dbReference>
<comment type="caution">
    <text evidence="2">The sequence shown here is derived from an EMBL/GenBank/DDBJ whole genome shotgun (WGS) entry which is preliminary data.</text>
</comment>
<feature type="domain" description="RES" evidence="1">
    <location>
        <begin position="15"/>
        <end position="140"/>
    </location>
</feature>
<reference evidence="2" key="1">
    <citation type="submission" date="2022-10" db="EMBL/GenBank/DDBJ databases">
        <authorList>
            <person name="Yu W.X."/>
        </authorList>
    </citation>
    <scope>NUCLEOTIDE SEQUENCE</scope>
    <source>
        <strain evidence="2">AAT</strain>
    </source>
</reference>
<proteinExistence type="predicted"/>
<dbReference type="RefSeq" id="WP_301191238.1">
    <property type="nucleotide sequence ID" value="NZ_JAPDPJ010000034.1"/>
</dbReference>
<dbReference type="InterPro" id="IPR014914">
    <property type="entry name" value="RES_dom"/>
</dbReference>
<keyword evidence="3" id="KW-1185">Reference proteome</keyword>
<evidence type="ECO:0000259" key="1">
    <source>
        <dbReference type="SMART" id="SM00953"/>
    </source>
</evidence>
<sequence length="156" mass="17917">MIVYRVANTKYKDFTLTGIGAEKVGGRWNEIGTRAVYCSENISLALLEYYVHSDDIAALPKEILIAKIEFPDNFTIEEIKELPERWNQYPYSSKTTIVFTQLAKSRDFFALKVPSTIVGLESNFILNPLYKEFGKVEVIDFIKLPIDERLKSSTHE</sequence>
<dbReference type="Proteomes" id="UP001209229">
    <property type="component" value="Unassembled WGS sequence"/>
</dbReference>
<evidence type="ECO:0000313" key="3">
    <source>
        <dbReference type="Proteomes" id="UP001209229"/>
    </source>
</evidence>
<dbReference type="Pfam" id="PF08808">
    <property type="entry name" value="RES"/>
    <property type="match status" value="1"/>
</dbReference>
<accession>A0AAE3M5X3</accession>
<name>A0AAE3M5X3_9BACT</name>
<protein>
    <submittedName>
        <fullName evidence="2">RES family NAD+ phosphorylase</fullName>
    </submittedName>
</protein>
<evidence type="ECO:0000313" key="2">
    <source>
        <dbReference type="EMBL" id="MCW3787673.1"/>
    </source>
</evidence>
<dbReference type="AlphaFoldDB" id="A0AAE3M5X3"/>
<organism evidence="2 3">
    <name type="scientific">Plebeiibacterium sediminum</name>
    <dbReference type="NCBI Taxonomy" id="2992112"/>
    <lineage>
        <taxon>Bacteria</taxon>
        <taxon>Pseudomonadati</taxon>
        <taxon>Bacteroidota</taxon>
        <taxon>Bacteroidia</taxon>
        <taxon>Marinilabiliales</taxon>
        <taxon>Marinilabiliaceae</taxon>
        <taxon>Plebeiibacterium</taxon>
    </lineage>
</organism>
<gene>
    <name evidence="2" type="ORF">OM075_14450</name>
</gene>
<dbReference type="SMART" id="SM00953">
    <property type="entry name" value="RES"/>
    <property type="match status" value="1"/>
</dbReference>